<comment type="caution">
    <text evidence="3">The sequence shown here is derived from an EMBL/GenBank/DDBJ whole genome shotgun (WGS) entry which is preliminary data.</text>
</comment>
<reference evidence="3" key="1">
    <citation type="submission" date="2022-10" db="EMBL/GenBank/DDBJ databases">
        <authorList>
            <person name="Chen Y."/>
            <person name="Dougan E. K."/>
            <person name="Chan C."/>
            <person name="Rhodes N."/>
            <person name="Thang M."/>
        </authorList>
    </citation>
    <scope>NUCLEOTIDE SEQUENCE</scope>
</reference>
<reference evidence="4" key="2">
    <citation type="submission" date="2024-04" db="EMBL/GenBank/DDBJ databases">
        <authorList>
            <person name="Chen Y."/>
            <person name="Shah S."/>
            <person name="Dougan E. K."/>
            <person name="Thang M."/>
            <person name="Chan C."/>
        </authorList>
    </citation>
    <scope>NUCLEOTIDE SEQUENCE [LARGE SCALE GENOMIC DNA]</scope>
</reference>
<feature type="coiled-coil region" evidence="1">
    <location>
        <begin position="1251"/>
        <end position="1278"/>
    </location>
</feature>
<keyword evidence="1" id="KW-0175">Coiled coil</keyword>
<feature type="compositionally biased region" description="Low complexity" evidence="2">
    <location>
        <begin position="468"/>
        <end position="486"/>
    </location>
</feature>
<evidence type="ECO:0000313" key="4">
    <source>
        <dbReference type="EMBL" id="CAL1147405.1"/>
    </source>
</evidence>
<dbReference type="EMBL" id="CAMXCT030001902">
    <property type="protein sequence ID" value="CAL4781342.1"/>
    <property type="molecule type" value="Genomic_DNA"/>
</dbReference>
<dbReference type="Proteomes" id="UP001152797">
    <property type="component" value="Unassembled WGS sequence"/>
</dbReference>
<evidence type="ECO:0000313" key="3">
    <source>
        <dbReference type="EMBL" id="CAI3994030.1"/>
    </source>
</evidence>
<organism evidence="3">
    <name type="scientific">Cladocopium goreaui</name>
    <dbReference type="NCBI Taxonomy" id="2562237"/>
    <lineage>
        <taxon>Eukaryota</taxon>
        <taxon>Sar</taxon>
        <taxon>Alveolata</taxon>
        <taxon>Dinophyceae</taxon>
        <taxon>Suessiales</taxon>
        <taxon>Symbiodiniaceae</taxon>
        <taxon>Cladocopium</taxon>
    </lineage>
</organism>
<protein>
    <submittedName>
        <fullName evidence="3">Uncharacterized protein</fullName>
    </submittedName>
</protein>
<feature type="region of interest" description="Disordered" evidence="2">
    <location>
        <begin position="434"/>
        <end position="498"/>
    </location>
</feature>
<dbReference type="EMBL" id="CAMXCT020001902">
    <property type="protein sequence ID" value="CAL1147405.1"/>
    <property type="molecule type" value="Genomic_DNA"/>
</dbReference>
<feature type="compositionally biased region" description="Polar residues" evidence="2">
    <location>
        <begin position="437"/>
        <end position="452"/>
    </location>
</feature>
<evidence type="ECO:0000313" key="5">
    <source>
        <dbReference type="Proteomes" id="UP001152797"/>
    </source>
</evidence>
<dbReference type="EMBL" id="CAMXCT010001902">
    <property type="protein sequence ID" value="CAI3994030.1"/>
    <property type="molecule type" value="Genomic_DNA"/>
</dbReference>
<evidence type="ECO:0000256" key="2">
    <source>
        <dbReference type="SAM" id="MobiDB-lite"/>
    </source>
</evidence>
<gene>
    <name evidence="3" type="ORF">C1SCF055_LOCUS20713</name>
</gene>
<proteinExistence type="predicted"/>
<accession>A0A9P1CMB0</accession>
<evidence type="ECO:0000256" key="1">
    <source>
        <dbReference type="SAM" id="Coils"/>
    </source>
</evidence>
<sequence length="1330" mass="146574">MSKGARISLVLDCLTHTGDSMIGTTVPDCRQIRVLGAINPQIKGCRRVTVFDAVLANPGKILDVHLDEQSAVIAHGLSPAEDVFRCVELCSEIACSSSGLLHAGFRHVCSVEWRAPFVDLHRVSKPGIPVVQGDISDPSCLKEDNWCARRHRWWFVAVHPAFGPISIPDWPKNPSLTIRDVMPFIKSWPIEDLEQLRLSPHEAARFTMDGSSLRKYMVQTEGKLPTSLHSCGSQAGECPCGCRRAFSDQLLRQRGVYAQLIQLHSADGGIGYRHLHPVELSLLNAMIPPESWMSRDRPCLRLCLSAIGQLASPMQSVWVGSCLMQQLYNVLELESVAPYERLCTFKGQLRAFAKDLFPDVTPGPKPAVWTTLVYPDNTKVQVQVQPDTTVIELFQAEMALQSEASSDQWIDASTGQQLDYFTCVAGLEIRVKGTGQDPASPTGLTPWTSSDQPIPVTFEDPEQEDSLVPVAGSTSAPSASVPSSMSLGPPEHASGSGDAMDLTTEHHVVPGHVMDTLHGLRNLTGHQLADLVPPLVSDKSSCLMFRREVVNMESRLDVLSNEGLAMGDDELNIHLQACVKLCGRSDVQYLDPLLTCSWLQGGSIDVVRDWLDQFPSLTTIVTAVLVKSHWIPIVWTAGISDVQVALWEHVDVDVDFLNPLHGLVSSAWGRPMFGLACTRRSFARGLCAAAAVAFVSHRLLGHDLPSSYDALLLLHQDLKASFAATCRTAHVLPKPWCWGFGTADVFGLASELLQAHGMVLPDEQAQHSQVKQVPKQNSKTKKPAAVKKFAPSRPADLDPAKLQLEPGAFCVGQDEPVSQVSFAMFGPLATGVALSTFQDAQPFLQAGQLLTNHGLALLILNPPTEVQTSLTTATIRFAARCSMNQEPMIVTGLLVQLGKTCVYQYTAKDTPAVITTEVACARITVYKDQWEHDWEEFTSRPVKHVLSVLQCLQTCRNGIDCTCQGWHPGQDQPPDAVLDVFRRQYFNDSGRPVKWDSATHFAVFVRYAKCLESRVLAASGQHGVYVEPKSGDALKPHGDYQVVWLPQMDLQTVAHKAKCEVDCLGLARTGQRYGLRVHVRHFQRLFTSAKPEAVYLAPGTRMVYHSGPWPFGSDRKSIARILKSSQWECRPLQPVQHVSGGLMWSVQAVHEPPVRVLSLQHGQVVITCPDTKPPVLEVEDQVVGQAATVKLCRPSDACQDPWLTSDPWSKAISAAPMLPAGPPAQPVLQELEQRIEQSILAKLPPADKMEVDDQDHRLQLLEAQVQQLTTRQVSLENTVQENHQQNTAQVQSLQQQMKVQMDLQTHQMQSMLTDQMARIETILAKKPRTE</sequence>
<keyword evidence="5" id="KW-1185">Reference proteome</keyword>
<name>A0A9P1CMB0_9DINO</name>